<dbReference type="PROSITE" id="PS50240">
    <property type="entry name" value="TRYPSIN_DOM"/>
    <property type="match status" value="1"/>
</dbReference>
<keyword evidence="3" id="KW-0645">Protease</keyword>
<feature type="chain" id="PRO_5002816392" description="trypsin" evidence="11">
    <location>
        <begin position="25"/>
        <end position="307"/>
    </location>
</feature>
<dbReference type="GO" id="GO:0004252">
    <property type="term" value="F:serine-type endopeptidase activity"/>
    <property type="evidence" value="ECO:0007669"/>
    <property type="project" value="UniProtKB-EC"/>
</dbReference>
<protein>
    <recommendedName>
        <fullName evidence="10">trypsin</fullName>
        <ecNumber evidence="10">3.4.21.4</ecNumber>
    </recommendedName>
</protein>
<dbReference type="KEGG" id="dwi:6645454"/>
<dbReference type="SMR" id="B4N4S5"/>
<keyword evidence="14" id="KW-1185">Reference proteome</keyword>
<evidence type="ECO:0000256" key="11">
    <source>
        <dbReference type="SAM" id="SignalP"/>
    </source>
</evidence>
<dbReference type="EC" id="3.4.21.4" evidence="10"/>
<dbReference type="AlphaFoldDB" id="B4N4S5"/>
<dbReference type="HOGENOM" id="CLU_006842_7_2_1"/>
<evidence type="ECO:0000256" key="6">
    <source>
        <dbReference type="ARBA" id="ARBA00022825"/>
    </source>
</evidence>
<dbReference type="OrthoDB" id="10059102at2759"/>
<reference evidence="13 14" key="1">
    <citation type="journal article" date="2007" name="Nature">
        <title>Evolution of genes and genomes on the Drosophila phylogeny.</title>
        <authorList>
            <consortium name="Drosophila 12 Genomes Consortium"/>
            <person name="Clark A.G."/>
            <person name="Eisen M.B."/>
            <person name="Smith D.R."/>
            <person name="Bergman C.M."/>
            <person name="Oliver B."/>
            <person name="Markow T.A."/>
            <person name="Kaufman T.C."/>
            <person name="Kellis M."/>
            <person name="Gelbart W."/>
            <person name="Iyer V.N."/>
            <person name="Pollard D.A."/>
            <person name="Sackton T.B."/>
            <person name="Larracuente A.M."/>
            <person name="Singh N.D."/>
            <person name="Abad J.P."/>
            <person name="Abt D.N."/>
            <person name="Adryan B."/>
            <person name="Aguade M."/>
            <person name="Akashi H."/>
            <person name="Anderson W.W."/>
            <person name="Aquadro C.F."/>
            <person name="Ardell D.H."/>
            <person name="Arguello R."/>
            <person name="Artieri C.G."/>
            <person name="Barbash D.A."/>
            <person name="Barker D."/>
            <person name="Barsanti P."/>
            <person name="Batterham P."/>
            <person name="Batzoglou S."/>
            <person name="Begun D."/>
            <person name="Bhutkar A."/>
            <person name="Blanco E."/>
            <person name="Bosak S.A."/>
            <person name="Bradley R.K."/>
            <person name="Brand A.D."/>
            <person name="Brent M.R."/>
            <person name="Brooks A.N."/>
            <person name="Brown R.H."/>
            <person name="Butlin R.K."/>
            <person name="Caggese C."/>
            <person name="Calvi B.R."/>
            <person name="Bernardo de Carvalho A."/>
            <person name="Caspi A."/>
            <person name="Castrezana S."/>
            <person name="Celniker S.E."/>
            <person name="Chang J.L."/>
            <person name="Chapple C."/>
            <person name="Chatterji S."/>
            <person name="Chinwalla A."/>
            <person name="Civetta A."/>
            <person name="Clifton S.W."/>
            <person name="Comeron J.M."/>
            <person name="Costello J.C."/>
            <person name="Coyne J.A."/>
            <person name="Daub J."/>
            <person name="David R.G."/>
            <person name="Delcher A.L."/>
            <person name="Delehaunty K."/>
            <person name="Do C.B."/>
            <person name="Ebling H."/>
            <person name="Edwards K."/>
            <person name="Eickbush T."/>
            <person name="Evans J.D."/>
            <person name="Filipski A."/>
            <person name="Findeiss S."/>
            <person name="Freyhult E."/>
            <person name="Fulton L."/>
            <person name="Fulton R."/>
            <person name="Garcia A.C."/>
            <person name="Gardiner A."/>
            <person name="Garfield D.A."/>
            <person name="Garvin B.E."/>
            <person name="Gibson G."/>
            <person name="Gilbert D."/>
            <person name="Gnerre S."/>
            <person name="Godfrey J."/>
            <person name="Good R."/>
            <person name="Gotea V."/>
            <person name="Gravely B."/>
            <person name="Greenberg A.J."/>
            <person name="Griffiths-Jones S."/>
            <person name="Gross S."/>
            <person name="Guigo R."/>
            <person name="Gustafson E.A."/>
            <person name="Haerty W."/>
            <person name="Hahn M.W."/>
            <person name="Halligan D.L."/>
            <person name="Halpern A.L."/>
            <person name="Halter G.M."/>
            <person name="Han M.V."/>
            <person name="Heger A."/>
            <person name="Hillier L."/>
            <person name="Hinrichs A.S."/>
            <person name="Holmes I."/>
            <person name="Hoskins R.A."/>
            <person name="Hubisz M.J."/>
            <person name="Hultmark D."/>
            <person name="Huntley M.A."/>
            <person name="Jaffe D.B."/>
            <person name="Jagadeeshan S."/>
            <person name="Jeck W.R."/>
            <person name="Johnson J."/>
            <person name="Jones C.D."/>
            <person name="Jordan W.C."/>
            <person name="Karpen G.H."/>
            <person name="Kataoka E."/>
            <person name="Keightley P.D."/>
            <person name="Kheradpour P."/>
            <person name="Kirkness E.F."/>
            <person name="Koerich L.B."/>
            <person name="Kristiansen K."/>
            <person name="Kudrna D."/>
            <person name="Kulathinal R.J."/>
            <person name="Kumar S."/>
            <person name="Kwok R."/>
            <person name="Lander E."/>
            <person name="Langley C.H."/>
            <person name="Lapoint R."/>
            <person name="Lazzaro B.P."/>
            <person name="Lee S.J."/>
            <person name="Levesque L."/>
            <person name="Li R."/>
            <person name="Lin C.F."/>
            <person name="Lin M.F."/>
            <person name="Lindblad-Toh K."/>
            <person name="Llopart A."/>
            <person name="Long M."/>
            <person name="Low L."/>
            <person name="Lozovsky E."/>
            <person name="Lu J."/>
            <person name="Luo M."/>
            <person name="Machado C.A."/>
            <person name="Makalowski W."/>
            <person name="Marzo M."/>
            <person name="Matsuda M."/>
            <person name="Matzkin L."/>
            <person name="McAllister B."/>
            <person name="McBride C.S."/>
            <person name="McKernan B."/>
            <person name="McKernan K."/>
            <person name="Mendez-Lago M."/>
            <person name="Minx P."/>
            <person name="Mollenhauer M.U."/>
            <person name="Montooth K."/>
            <person name="Mount S.M."/>
            <person name="Mu X."/>
            <person name="Myers E."/>
            <person name="Negre B."/>
            <person name="Newfeld S."/>
            <person name="Nielsen R."/>
            <person name="Noor M.A."/>
            <person name="O'Grady P."/>
            <person name="Pachter L."/>
            <person name="Papaceit M."/>
            <person name="Parisi M.J."/>
            <person name="Parisi M."/>
            <person name="Parts L."/>
            <person name="Pedersen J.S."/>
            <person name="Pesole G."/>
            <person name="Phillippy A.M."/>
            <person name="Ponting C.P."/>
            <person name="Pop M."/>
            <person name="Porcelli D."/>
            <person name="Powell J.R."/>
            <person name="Prohaska S."/>
            <person name="Pruitt K."/>
            <person name="Puig M."/>
            <person name="Quesneville H."/>
            <person name="Ram K.R."/>
            <person name="Rand D."/>
            <person name="Rasmussen M.D."/>
            <person name="Reed L.K."/>
            <person name="Reenan R."/>
            <person name="Reily A."/>
            <person name="Remington K.A."/>
            <person name="Rieger T.T."/>
            <person name="Ritchie M.G."/>
            <person name="Robin C."/>
            <person name="Rogers Y.H."/>
            <person name="Rohde C."/>
            <person name="Rozas J."/>
            <person name="Rubenfield M.J."/>
            <person name="Ruiz A."/>
            <person name="Russo S."/>
            <person name="Salzberg S.L."/>
            <person name="Sanchez-Gracia A."/>
            <person name="Saranga D.J."/>
            <person name="Sato H."/>
            <person name="Schaeffer S.W."/>
            <person name="Schatz M.C."/>
            <person name="Schlenke T."/>
            <person name="Schwartz R."/>
            <person name="Segarra C."/>
            <person name="Singh R.S."/>
            <person name="Sirot L."/>
            <person name="Sirota M."/>
            <person name="Sisneros N.B."/>
            <person name="Smith C.D."/>
            <person name="Smith T.F."/>
            <person name="Spieth J."/>
            <person name="Stage D.E."/>
            <person name="Stark A."/>
            <person name="Stephan W."/>
            <person name="Strausberg R.L."/>
            <person name="Strempel S."/>
            <person name="Sturgill D."/>
            <person name="Sutton G."/>
            <person name="Sutton G.G."/>
            <person name="Tao W."/>
            <person name="Teichmann S."/>
            <person name="Tobari Y.N."/>
            <person name="Tomimura Y."/>
            <person name="Tsolas J.M."/>
            <person name="Valente V.L."/>
            <person name="Venter E."/>
            <person name="Venter J.C."/>
            <person name="Vicario S."/>
            <person name="Vieira F.G."/>
            <person name="Vilella A.J."/>
            <person name="Villasante A."/>
            <person name="Walenz B."/>
            <person name="Wang J."/>
            <person name="Wasserman M."/>
            <person name="Watts T."/>
            <person name="Wilson D."/>
            <person name="Wilson R.K."/>
            <person name="Wing R.A."/>
            <person name="Wolfner M.F."/>
            <person name="Wong A."/>
            <person name="Wong G.K."/>
            <person name="Wu C.I."/>
            <person name="Wu G."/>
            <person name="Yamamoto D."/>
            <person name="Yang H.P."/>
            <person name="Yang S.P."/>
            <person name="Yorke J.A."/>
            <person name="Yoshida K."/>
            <person name="Zdobnov E."/>
            <person name="Zhang P."/>
            <person name="Zhang Y."/>
            <person name="Zimin A.V."/>
            <person name="Baldwin J."/>
            <person name="Abdouelleil A."/>
            <person name="Abdulkadir J."/>
            <person name="Abebe A."/>
            <person name="Abera B."/>
            <person name="Abreu J."/>
            <person name="Acer S.C."/>
            <person name="Aftuck L."/>
            <person name="Alexander A."/>
            <person name="An P."/>
            <person name="Anderson E."/>
            <person name="Anderson S."/>
            <person name="Arachi H."/>
            <person name="Azer M."/>
            <person name="Bachantsang P."/>
            <person name="Barry A."/>
            <person name="Bayul T."/>
            <person name="Berlin A."/>
            <person name="Bessette D."/>
            <person name="Bloom T."/>
            <person name="Blye J."/>
            <person name="Boguslavskiy L."/>
            <person name="Bonnet C."/>
            <person name="Boukhgalter B."/>
            <person name="Bourzgui I."/>
            <person name="Brown A."/>
            <person name="Cahill P."/>
            <person name="Channer S."/>
            <person name="Cheshatsang Y."/>
            <person name="Chuda L."/>
            <person name="Citroen M."/>
            <person name="Collymore A."/>
            <person name="Cooke P."/>
            <person name="Costello M."/>
            <person name="D'Aco K."/>
            <person name="Daza R."/>
            <person name="De Haan G."/>
            <person name="DeGray S."/>
            <person name="DeMaso C."/>
            <person name="Dhargay N."/>
            <person name="Dooley K."/>
            <person name="Dooley E."/>
            <person name="Doricent M."/>
            <person name="Dorje P."/>
            <person name="Dorjee K."/>
            <person name="Dupes A."/>
            <person name="Elong R."/>
            <person name="Falk J."/>
            <person name="Farina A."/>
            <person name="Faro S."/>
            <person name="Ferguson D."/>
            <person name="Fisher S."/>
            <person name="Foley C.D."/>
            <person name="Franke A."/>
            <person name="Friedrich D."/>
            <person name="Gadbois L."/>
            <person name="Gearin G."/>
            <person name="Gearin C.R."/>
            <person name="Giannoukos G."/>
            <person name="Goode T."/>
            <person name="Graham J."/>
            <person name="Grandbois E."/>
            <person name="Grewal S."/>
            <person name="Gyaltsen K."/>
            <person name="Hafez N."/>
            <person name="Hagos B."/>
            <person name="Hall J."/>
            <person name="Henson C."/>
            <person name="Hollinger A."/>
            <person name="Honan T."/>
            <person name="Huard M.D."/>
            <person name="Hughes L."/>
            <person name="Hurhula B."/>
            <person name="Husby M.E."/>
            <person name="Kamat A."/>
            <person name="Kanga B."/>
            <person name="Kashin S."/>
            <person name="Khazanovich D."/>
            <person name="Kisner P."/>
            <person name="Lance K."/>
            <person name="Lara M."/>
            <person name="Lee W."/>
            <person name="Lennon N."/>
            <person name="Letendre F."/>
            <person name="LeVine R."/>
            <person name="Lipovsky A."/>
            <person name="Liu X."/>
            <person name="Liu J."/>
            <person name="Liu S."/>
            <person name="Lokyitsang T."/>
            <person name="Lokyitsang Y."/>
            <person name="Lubonja R."/>
            <person name="Lui A."/>
            <person name="MacDonald P."/>
            <person name="Magnisalis V."/>
            <person name="Maru K."/>
            <person name="Matthews C."/>
            <person name="McCusker W."/>
            <person name="McDonough S."/>
            <person name="Mehta T."/>
            <person name="Meldrim J."/>
            <person name="Meneus L."/>
            <person name="Mihai O."/>
            <person name="Mihalev A."/>
            <person name="Mihova T."/>
            <person name="Mittelman R."/>
            <person name="Mlenga V."/>
            <person name="Montmayeur A."/>
            <person name="Mulrain L."/>
            <person name="Navidi A."/>
            <person name="Naylor J."/>
            <person name="Negash T."/>
            <person name="Nguyen T."/>
            <person name="Nguyen N."/>
            <person name="Nicol R."/>
            <person name="Norbu C."/>
            <person name="Norbu N."/>
            <person name="Novod N."/>
            <person name="O'Neill B."/>
            <person name="Osman S."/>
            <person name="Markiewicz E."/>
            <person name="Oyono O.L."/>
            <person name="Patti C."/>
            <person name="Phunkhang P."/>
            <person name="Pierre F."/>
            <person name="Priest M."/>
            <person name="Raghuraman S."/>
            <person name="Rege F."/>
            <person name="Reyes R."/>
            <person name="Rise C."/>
            <person name="Rogov P."/>
            <person name="Ross K."/>
            <person name="Ryan E."/>
            <person name="Settipalli S."/>
            <person name="Shea T."/>
            <person name="Sherpa N."/>
            <person name="Shi L."/>
            <person name="Shih D."/>
            <person name="Sparrow T."/>
            <person name="Spaulding J."/>
            <person name="Stalker J."/>
            <person name="Stange-Thomann N."/>
            <person name="Stavropoulos S."/>
            <person name="Stone C."/>
            <person name="Strader C."/>
            <person name="Tesfaye S."/>
            <person name="Thomson T."/>
            <person name="Thoulutsang Y."/>
            <person name="Thoulutsang D."/>
            <person name="Topham K."/>
            <person name="Topping I."/>
            <person name="Tsamla T."/>
            <person name="Vassiliev H."/>
            <person name="Vo A."/>
            <person name="Wangchuk T."/>
            <person name="Wangdi T."/>
            <person name="Weiand M."/>
            <person name="Wilkinson J."/>
            <person name="Wilson A."/>
            <person name="Yadav S."/>
            <person name="Young G."/>
            <person name="Yu Q."/>
            <person name="Zembek L."/>
            <person name="Zhong D."/>
            <person name="Zimmer A."/>
            <person name="Zwirko Z."/>
            <person name="Jaffe D.B."/>
            <person name="Alvarez P."/>
            <person name="Brockman W."/>
            <person name="Butler J."/>
            <person name="Chin C."/>
            <person name="Gnerre S."/>
            <person name="Grabherr M."/>
            <person name="Kleber M."/>
            <person name="Mauceli E."/>
            <person name="MacCallum I."/>
        </authorList>
    </citation>
    <scope>NUCLEOTIDE SEQUENCE [LARGE SCALE GENOMIC DNA]</scope>
    <source>
        <strain evidence="14">Tucson 14030-0811.24</strain>
    </source>
</reference>
<comment type="subcellular location">
    <subcellularLocation>
        <location evidence="1">Secreted</location>
        <location evidence="1">Extracellular space</location>
    </subcellularLocation>
</comment>
<dbReference type="OMA" id="MDENPCA"/>
<dbReference type="InterPro" id="IPR009003">
    <property type="entry name" value="Peptidase_S1_PA"/>
</dbReference>
<dbReference type="InterPro" id="IPR001314">
    <property type="entry name" value="Peptidase_S1A"/>
</dbReference>
<dbReference type="CDD" id="cd00190">
    <property type="entry name" value="Tryp_SPc"/>
    <property type="match status" value="1"/>
</dbReference>
<sequence length="307" mass="34698">MEIRNFIRLIFLLLVFPFPRPTEAGYQISYRDQRRVKRISTPNFEKDRTWELSKYVVSIRSRTPRKYFGDNHFCGGAIISLSFILTAAHCTMDKRKIMHRSRVLLVVAGTPNRLKYITDETVNAPVKQVFVPENFTIFNTNNIALIQLTEDLPTDNLRIAVIKLPTSEPIPGMNYTVLGWGRVYRGGPLASSIVHIDVLMINHTECDNMLNVFMPEMICAGNLDNGLDENPCAGDTGGPMILNGTIYGIVSYRIGCGSTTLPSVYTNVYYHLNWINDVMTNGKGAIIHITRLSLVSRGLIFLYLFVN</sequence>
<dbReference type="PRINTS" id="PR00722">
    <property type="entry name" value="CHYMOTRYPSIN"/>
</dbReference>
<evidence type="ECO:0000256" key="10">
    <source>
        <dbReference type="ARBA" id="ARBA00038868"/>
    </source>
</evidence>
<evidence type="ECO:0000256" key="9">
    <source>
        <dbReference type="ARBA" id="ARBA00036320"/>
    </source>
</evidence>
<evidence type="ECO:0000256" key="3">
    <source>
        <dbReference type="ARBA" id="ARBA00022670"/>
    </source>
</evidence>
<feature type="domain" description="Peptidase S1" evidence="12">
    <location>
        <begin position="55"/>
        <end position="280"/>
    </location>
</feature>
<keyword evidence="7" id="KW-0865">Zymogen</keyword>
<dbReference type="PhylomeDB" id="B4N4S5"/>
<feature type="signal peptide" evidence="11">
    <location>
        <begin position="1"/>
        <end position="24"/>
    </location>
</feature>
<dbReference type="SUPFAM" id="SSF50494">
    <property type="entry name" value="Trypsin-like serine proteases"/>
    <property type="match status" value="1"/>
</dbReference>
<dbReference type="Pfam" id="PF00089">
    <property type="entry name" value="Trypsin"/>
    <property type="match status" value="1"/>
</dbReference>
<dbReference type="Gene3D" id="2.40.10.10">
    <property type="entry name" value="Trypsin-like serine proteases"/>
    <property type="match status" value="1"/>
</dbReference>
<dbReference type="SMART" id="SM00020">
    <property type="entry name" value="Tryp_SPc"/>
    <property type="match status" value="1"/>
</dbReference>
<evidence type="ECO:0000256" key="1">
    <source>
        <dbReference type="ARBA" id="ARBA00004239"/>
    </source>
</evidence>
<evidence type="ECO:0000256" key="2">
    <source>
        <dbReference type="ARBA" id="ARBA00007664"/>
    </source>
</evidence>
<evidence type="ECO:0000313" key="13">
    <source>
        <dbReference type="EMBL" id="EDW79149.1"/>
    </source>
</evidence>
<comment type="similarity">
    <text evidence="2">Belongs to the peptidase S1 family.</text>
</comment>
<dbReference type="Proteomes" id="UP000007798">
    <property type="component" value="Unassembled WGS sequence"/>
</dbReference>
<evidence type="ECO:0000256" key="5">
    <source>
        <dbReference type="ARBA" id="ARBA00022801"/>
    </source>
</evidence>
<keyword evidence="6" id="KW-0720">Serine protease</keyword>
<gene>
    <name evidence="13" type="primary">Dwil\GK10389</name>
    <name evidence="13" type="ORF">Dwil_GK10389</name>
</gene>
<keyword evidence="5 13" id="KW-0378">Hydrolase</keyword>
<dbReference type="InterPro" id="IPR001254">
    <property type="entry name" value="Trypsin_dom"/>
</dbReference>
<dbReference type="InterPro" id="IPR018114">
    <property type="entry name" value="TRYPSIN_HIS"/>
</dbReference>
<evidence type="ECO:0000256" key="7">
    <source>
        <dbReference type="ARBA" id="ARBA00023145"/>
    </source>
</evidence>
<dbReference type="InterPro" id="IPR043504">
    <property type="entry name" value="Peptidase_S1_PA_chymotrypsin"/>
</dbReference>
<dbReference type="PROSITE" id="PS00134">
    <property type="entry name" value="TRYPSIN_HIS"/>
    <property type="match status" value="1"/>
</dbReference>
<dbReference type="GO" id="GO:0005576">
    <property type="term" value="C:extracellular region"/>
    <property type="evidence" value="ECO:0007669"/>
    <property type="project" value="UniProtKB-SubCell"/>
</dbReference>
<dbReference type="EMBL" id="CH964095">
    <property type="protein sequence ID" value="EDW79149.1"/>
    <property type="molecule type" value="Genomic_DNA"/>
</dbReference>
<evidence type="ECO:0000256" key="4">
    <source>
        <dbReference type="ARBA" id="ARBA00022729"/>
    </source>
</evidence>
<dbReference type="InParanoid" id="B4N4S5"/>
<name>B4N4S5_DROWI</name>
<evidence type="ECO:0000259" key="12">
    <source>
        <dbReference type="PROSITE" id="PS50240"/>
    </source>
</evidence>
<organism evidence="13 14">
    <name type="scientific">Drosophila willistoni</name>
    <name type="common">Fruit fly</name>
    <dbReference type="NCBI Taxonomy" id="7260"/>
    <lineage>
        <taxon>Eukaryota</taxon>
        <taxon>Metazoa</taxon>
        <taxon>Ecdysozoa</taxon>
        <taxon>Arthropoda</taxon>
        <taxon>Hexapoda</taxon>
        <taxon>Insecta</taxon>
        <taxon>Pterygota</taxon>
        <taxon>Neoptera</taxon>
        <taxon>Endopterygota</taxon>
        <taxon>Diptera</taxon>
        <taxon>Brachycera</taxon>
        <taxon>Muscomorpha</taxon>
        <taxon>Ephydroidea</taxon>
        <taxon>Drosophilidae</taxon>
        <taxon>Drosophila</taxon>
        <taxon>Sophophora</taxon>
    </lineage>
</organism>
<dbReference type="eggNOG" id="KOG3627">
    <property type="taxonomic scope" value="Eukaryota"/>
</dbReference>
<evidence type="ECO:0000256" key="8">
    <source>
        <dbReference type="ARBA" id="ARBA00023157"/>
    </source>
</evidence>
<keyword evidence="4 11" id="KW-0732">Signal</keyword>
<dbReference type="PANTHER" id="PTHR24276">
    <property type="entry name" value="POLYSERASE-RELATED"/>
    <property type="match status" value="1"/>
</dbReference>
<dbReference type="PANTHER" id="PTHR24276:SF91">
    <property type="entry name" value="AT26814P-RELATED"/>
    <property type="match status" value="1"/>
</dbReference>
<keyword evidence="8" id="KW-1015">Disulfide bond</keyword>
<proteinExistence type="inferred from homology"/>
<evidence type="ECO:0000313" key="14">
    <source>
        <dbReference type="Proteomes" id="UP000007798"/>
    </source>
</evidence>
<comment type="catalytic activity">
    <reaction evidence="9">
        <text>Preferential cleavage: Arg-|-Xaa, Lys-|-Xaa.</text>
        <dbReference type="EC" id="3.4.21.4"/>
    </reaction>
</comment>
<dbReference type="FunCoup" id="B4N4S5">
    <property type="interactions" value="8"/>
</dbReference>
<dbReference type="InterPro" id="IPR050430">
    <property type="entry name" value="Peptidase_S1"/>
</dbReference>
<accession>B4N4S5</accession>
<dbReference type="GO" id="GO:0006508">
    <property type="term" value="P:proteolysis"/>
    <property type="evidence" value="ECO:0007669"/>
    <property type="project" value="UniProtKB-KW"/>
</dbReference>
<dbReference type="STRING" id="7260.B4N4S5"/>